<dbReference type="PANTHER" id="PTHR43421">
    <property type="entry name" value="METALLOPROTEASE PMBA"/>
    <property type="match status" value="1"/>
</dbReference>
<dbReference type="InterPro" id="IPR047657">
    <property type="entry name" value="PmbA"/>
</dbReference>
<dbReference type="InterPro" id="IPR036059">
    <property type="entry name" value="TldD/PmbA_sf"/>
</dbReference>
<evidence type="ECO:0000313" key="4">
    <source>
        <dbReference type="Proteomes" id="UP000198619"/>
    </source>
</evidence>
<name>A0A1I0ZYM8_9CLOT</name>
<keyword evidence="4" id="KW-1185">Reference proteome</keyword>
<dbReference type="Pfam" id="PF01523">
    <property type="entry name" value="PmbA_TldD_1st"/>
    <property type="match status" value="1"/>
</dbReference>
<dbReference type="SUPFAM" id="SSF111283">
    <property type="entry name" value="Putative modulator of DNA gyrase, PmbA/TldD"/>
    <property type="match status" value="1"/>
</dbReference>
<proteinExistence type="predicted"/>
<dbReference type="GO" id="GO:0006508">
    <property type="term" value="P:proteolysis"/>
    <property type="evidence" value="ECO:0007669"/>
    <property type="project" value="InterPro"/>
</dbReference>
<dbReference type="STRING" id="84698.SAMN04488528_102738"/>
<dbReference type="PANTHER" id="PTHR43421:SF1">
    <property type="entry name" value="METALLOPROTEASE PMBA"/>
    <property type="match status" value="1"/>
</dbReference>
<dbReference type="GO" id="GO:0008237">
    <property type="term" value="F:metallopeptidase activity"/>
    <property type="evidence" value="ECO:0007669"/>
    <property type="project" value="InterPro"/>
</dbReference>
<organism evidence="3 4">
    <name type="scientific">Clostridium frigidicarnis</name>
    <dbReference type="NCBI Taxonomy" id="84698"/>
    <lineage>
        <taxon>Bacteria</taxon>
        <taxon>Bacillati</taxon>
        <taxon>Bacillota</taxon>
        <taxon>Clostridia</taxon>
        <taxon>Eubacteriales</taxon>
        <taxon>Clostridiaceae</taxon>
        <taxon>Clostridium</taxon>
    </lineage>
</organism>
<evidence type="ECO:0000313" key="3">
    <source>
        <dbReference type="EMBL" id="SFB30741.1"/>
    </source>
</evidence>
<dbReference type="AlphaFoldDB" id="A0A1I0ZYM8"/>
<protein>
    <submittedName>
        <fullName evidence="3">PmbA protein</fullName>
    </submittedName>
</protein>
<dbReference type="EMBL" id="FOKI01000027">
    <property type="protein sequence ID" value="SFB30741.1"/>
    <property type="molecule type" value="Genomic_DNA"/>
</dbReference>
<feature type="domain" description="Metalloprotease TldD/E N-terminal" evidence="1">
    <location>
        <begin position="6"/>
        <end position="46"/>
    </location>
</feature>
<reference evidence="3 4" key="1">
    <citation type="submission" date="2016-10" db="EMBL/GenBank/DDBJ databases">
        <authorList>
            <person name="de Groot N.N."/>
        </authorList>
    </citation>
    <scope>NUCLEOTIDE SEQUENCE [LARGE SCALE GENOMIC DNA]</scope>
    <source>
        <strain evidence="3 4">DSM 12271</strain>
    </source>
</reference>
<evidence type="ECO:0000259" key="1">
    <source>
        <dbReference type="Pfam" id="PF01523"/>
    </source>
</evidence>
<dbReference type="RefSeq" id="WP_177199439.1">
    <property type="nucleotide sequence ID" value="NZ_FOKI01000027.1"/>
</dbReference>
<dbReference type="InterPro" id="IPR045569">
    <property type="entry name" value="Metalloprtase-TldD/E_C"/>
</dbReference>
<gene>
    <name evidence="3" type="ORF">SAMN04488528_102738</name>
</gene>
<dbReference type="GO" id="GO:0005829">
    <property type="term" value="C:cytosol"/>
    <property type="evidence" value="ECO:0007669"/>
    <property type="project" value="TreeGrafter"/>
</dbReference>
<dbReference type="Pfam" id="PF19289">
    <property type="entry name" value="PmbA_TldD_3rd"/>
    <property type="match status" value="1"/>
</dbReference>
<dbReference type="InterPro" id="IPR002510">
    <property type="entry name" value="Metalloprtase-TldD/E_N"/>
</dbReference>
<sequence length="409" mass="46164">MLKEKYIENIKETSISIANSNIDAVRLKNDTKTSLRVYKDGIIGVAGAIGKYNEDELEKQAIEGLEQNIPYPYQLSGYRKENVDKRLEIIKEEELVSEVDKFLCELKNNHPEFSFSNKINLKETSTRILNDNVLDLQYADRGITIQLLFKHKNSSSLFDGFIGAEERKYDRNLLLQESEIILNTFNNKVNLPKNKKYPVVFAHYIPVNKLINDLSGKAFGTGSSLFSNKIDEKIFSENFTFHQSLNPQDVINMPFFDAEGVVNNDYRCTLIENGVLKALYTDKKTSTKFNLPLTGSSTSFYDGVPVVSPLNYKIKESNNTLKELIGGDMAIISMMADGGEFTPKGDFATPVQLAFLFDGEKILGRLPEIQFTSNIYDMFGNGFRGVSKDNLLPFSTSKFVVMDLDVSTI</sequence>
<feature type="domain" description="Metalloprotease TldD/E C-terminal" evidence="2">
    <location>
        <begin position="195"/>
        <end position="392"/>
    </location>
</feature>
<dbReference type="Proteomes" id="UP000198619">
    <property type="component" value="Unassembled WGS sequence"/>
</dbReference>
<evidence type="ECO:0000259" key="2">
    <source>
        <dbReference type="Pfam" id="PF19289"/>
    </source>
</evidence>
<accession>A0A1I0ZYM8</accession>